<keyword evidence="1" id="KW-0812">Transmembrane</keyword>
<organism evidence="2 3">
    <name type="scientific">Tuber borchii</name>
    <name type="common">White truffle</name>
    <dbReference type="NCBI Taxonomy" id="42251"/>
    <lineage>
        <taxon>Eukaryota</taxon>
        <taxon>Fungi</taxon>
        <taxon>Dikarya</taxon>
        <taxon>Ascomycota</taxon>
        <taxon>Pezizomycotina</taxon>
        <taxon>Pezizomycetes</taxon>
        <taxon>Pezizales</taxon>
        <taxon>Tuberaceae</taxon>
        <taxon>Tuber</taxon>
    </lineage>
</organism>
<keyword evidence="1" id="KW-0472">Membrane</keyword>
<name>A0A2T6Z9Z2_TUBBO</name>
<feature type="transmembrane region" description="Helical" evidence="1">
    <location>
        <begin position="53"/>
        <end position="72"/>
    </location>
</feature>
<comment type="caution">
    <text evidence="2">The sequence shown here is derived from an EMBL/GenBank/DDBJ whole genome shotgun (WGS) entry which is preliminary data.</text>
</comment>
<keyword evidence="1" id="KW-1133">Transmembrane helix</keyword>
<evidence type="ECO:0000313" key="3">
    <source>
        <dbReference type="Proteomes" id="UP000244722"/>
    </source>
</evidence>
<accession>A0A2T6Z9Z2</accession>
<protein>
    <submittedName>
        <fullName evidence="2">Uncharacterized protein</fullName>
    </submittedName>
</protein>
<evidence type="ECO:0000256" key="1">
    <source>
        <dbReference type="SAM" id="Phobius"/>
    </source>
</evidence>
<dbReference type="AlphaFoldDB" id="A0A2T6Z9Z2"/>
<keyword evidence="3" id="KW-1185">Reference proteome</keyword>
<dbReference type="Proteomes" id="UP000244722">
    <property type="component" value="Unassembled WGS sequence"/>
</dbReference>
<gene>
    <name evidence="2" type="ORF">B9Z19DRAFT_1069884</name>
</gene>
<evidence type="ECO:0000313" key="2">
    <source>
        <dbReference type="EMBL" id="PUU72289.1"/>
    </source>
</evidence>
<proteinExistence type="predicted"/>
<dbReference type="EMBL" id="NESQ01000597">
    <property type="protein sequence ID" value="PUU72289.1"/>
    <property type="molecule type" value="Genomic_DNA"/>
</dbReference>
<reference evidence="2 3" key="1">
    <citation type="submission" date="2017-04" db="EMBL/GenBank/DDBJ databases">
        <title>Draft genome sequence of Tuber borchii Vittad., a whitish edible truffle.</title>
        <authorList>
            <consortium name="DOE Joint Genome Institute"/>
            <person name="Murat C."/>
            <person name="Kuo A."/>
            <person name="Barry K.W."/>
            <person name="Clum A."/>
            <person name="Dockter R.B."/>
            <person name="Fauchery L."/>
            <person name="Iotti M."/>
            <person name="Kohler A."/>
            <person name="Labutti K."/>
            <person name="Lindquist E.A."/>
            <person name="Lipzen A."/>
            <person name="Ohm R.A."/>
            <person name="Wang M."/>
            <person name="Grigoriev I.V."/>
            <person name="Zambonelli A."/>
            <person name="Martin F.M."/>
        </authorList>
    </citation>
    <scope>NUCLEOTIDE SEQUENCE [LARGE SCALE GENOMIC DNA]</scope>
    <source>
        <strain evidence="2 3">Tbo3840</strain>
    </source>
</reference>
<feature type="transmembrane region" description="Helical" evidence="1">
    <location>
        <begin position="84"/>
        <end position="103"/>
    </location>
</feature>
<sequence length="113" mass="12221">MTSAVIILTVIVAAPAIITTITTTTTTIATTTPTTTPTTSTTTTRTSAKSTTTIAASAWLPLIVSILARSFLTKIILSLRPKIRFLSIFTLQLSVISLRYLSFHLPQVFLFYA</sequence>